<dbReference type="GO" id="GO:0016887">
    <property type="term" value="F:ATP hydrolysis activity"/>
    <property type="evidence" value="ECO:0007669"/>
    <property type="project" value="InterPro"/>
</dbReference>
<dbReference type="InterPro" id="IPR008995">
    <property type="entry name" value="Mo/tungstate-bd_C_term_dom"/>
</dbReference>
<evidence type="ECO:0000256" key="4">
    <source>
        <dbReference type="ARBA" id="ARBA00022741"/>
    </source>
</evidence>
<protein>
    <submittedName>
        <fullName evidence="7">ABC transporter ATP-binding protein</fullName>
    </submittedName>
</protein>
<dbReference type="Pfam" id="PF00005">
    <property type="entry name" value="ABC_tran"/>
    <property type="match status" value="1"/>
</dbReference>
<dbReference type="FunFam" id="3.40.50.300:FF:000042">
    <property type="entry name" value="Maltose/maltodextrin ABC transporter, ATP-binding protein"/>
    <property type="match status" value="1"/>
</dbReference>
<dbReference type="InterPro" id="IPR027417">
    <property type="entry name" value="P-loop_NTPase"/>
</dbReference>
<evidence type="ECO:0000313" key="8">
    <source>
        <dbReference type="Proteomes" id="UP000298781"/>
    </source>
</evidence>
<reference evidence="7 8" key="1">
    <citation type="submission" date="2019-04" db="EMBL/GenBank/DDBJ databases">
        <title>Phreatobacter aquaticus sp. nov.</title>
        <authorList>
            <person name="Choi A."/>
        </authorList>
    </citation>
    <scope>NUCLEOTIDE SEQUENCE [LARGE SCALE GENOMIC DNA]</scope>
    <source>
        <strain evidence="7 8">KCTC 52518</strain>
    </source>
</reference>
<dbReference type="PANTHER" id="PTHR43875:SF1">
    <property type="entry name" value="OSMOPROTECTIVE COMPOUNDS UPTAKE ATP-BINDING PROTEIN GGTA"/>
    <property type="match status" value="1"/>
</dbReference>
<comment type="subcellular location">
    <subcellularLocation>
        <location evidence="1">Cell inner membrane</location>
        <topology evidence="1">Peripheral membrane protein</topology>
    </subcellularLocation>
</comment>
<evidence type="ECO:0000256" key="2">
    <source>
        <dbReference type="ARBA" id="ARBA00005417"/>
    </source>
</evidence>
<accession>A0A4D7AW32</accession>
<sequence length="395" mass="42074">MAGISIKGIRKSFKDAPVLHGVSLDIADGEFLTLVGPSGCGKTTLLRILAGLETQDDGDVFIGDTMVDDLPPKARDVAMVFQSYALYPYMTVAENIALPLTMRRLSTIERLPLIGRLVPGSADKRATIDADMRAVAEGLSIGHLLNRRPAQLSGGQRQRVALGRAMVRQPKAFLMDEPLSNLDAKMRVQARAEIAELHRSLGTTFVYVTHDQAEAMTMSDRVAVMMGGHLLQVAPPQTIYDDPADLAVATFIGTPEINCIPGTVHGDGAIEVLDRTWPISVAAAAGSAVTVAVRPEAFSLVQGPRTEAATISGTIRHLEHLGAETLVHVAAAPLLKPAVARVEPVTGSALVIGDPVTLAVKPSRILVFGADGKRLRPRETVAVPSRERLREAAHG</sequence>
<evidence type="ECO:0000313" key="7">
    <source>
        <dbReference type="EMBL" id="QCI65874.1"/>
    </source>
</evidence>
<gene>
    <name evidence="7" type="ORF">E8M01_17635</name>
</gene>
<keyword evidence="5 7" id="KW-0067">ATP-binding</keyword>
<dbReference type="SUPFAM" id="SSF52540">
    <property type="entry name" value="P-loop containing nucleoside triphosphate hydrolases"/>
    <property type="match status" value="1"/>
</dbReference>
<keyword evidence="8" id="KW-1185">Reference proteome</keyword>
<evidence type="ECO:0000256" key="1">
    <source>
        <dbReference type="ARBA" id="ARBA00004417"/>
    </source>
</evidence>
<dbReference type="InterPro" id="IPR015855">
    <property type="entry name" value="ABC_transpr_MalK-like"/>
</dbReference>
<dbReference type="RefSeq" id="WP_136961320.1">
    <property type="nucleotide sequence ID" value="NZ_CP039690.1"/>
</dbReference>
<dbReference type="GO" id="GO:0140359">
    <property type="term" value="F:ABC-type transporter activity"/>
    <property type="evidence" value="ECO:0007669"/>
    <property type="project" value="InterPro"/>
</dbReference>
<dbReference type="SUPFAM" id="SSF50331">
    <property type="entry name" value="MOP-like"/>
    <property type="match status" value="1"/>
</dbReference>
<proteinExistence type="inferred from homology"/>
<dbReference type="Gene3D" id="3.40.50.300">
    <property type="entry name" value="P-loop containing nucleotide triphosphate hydrolases"/>
    <property type="match status" value="1"/>
</dbReference>
<keyword evidence="3" id="KW-0813">Transport</keyword>
<dbReference type="EMBL" id="CP039690">
    <property type="protein sequence ID" value="QCI65874.1"/>
    <property type="molecule type" value="Genomic_DNA"/>
</dbReference>
<dbReference type="PANTHER" id="PTHR43875">
    <property type="entry name" value="MALTODEXTRIN IMPORT ATP-BINDING PROTEIN MSMX"/>
    <property type="match status" value="1"/>
</dbReference>
<dbReference type="Gene3D" id="2.40.50.140">
    <property type="entry name" value="Nucleic acid-binding proteins"/>
    <property type="match status" value="1"/>
</dbReference>
<dbReference type="InterPro" id="IPR047641">
    <property type="entry name" value="ABC_transpr_MalK/UgpC-like"/>
</dbReference>
<organism evidence="7 8">
    <name type="scientific">Phreatobacter stygius</name>
    <dbReference type="NCBI Taxonomy" id="1940610"/>
    <lineage>
        <taxon>Bacteria</taxon>
        <taxon>Pseudomonadati</taxon>
        <taxon>Pseudomonadota</taxon>
        <taxon>Alphaproteobacteria</taxon>
        <taxon>Hyphomicrobiales</taxon>
        <taxon>Phreatobacteraceae</taxon>
        <taxon>Phreatobacter</taxon>
    </lineage>
</organism>
<dbReference type="InterPro" id="IPR003439">
    <property type="entry name" value="ABC_transporter-like_ATP-bd"/>
</dbReference>
<dbReference type="InterPro" id="IPR013611">
    <property type="entry name" value="Transp-assoc_OB_typ2"/>
</dbReference>
<dbReference type="CDD" id="cd03301">
    <property type="entry name" value="ABC_MalK_N"/>
    <property type="match status" value="1"/>
</dbReference>
<dbReference type="AlphaFoldDB" id="A0A4D7AW32"/>
<keyword evidence="4" id="KW-0547">Nucleotide-binding</keyword>
<dbReference type="KEGG" id="pstg:E8M01_17635"/>
<dbReference type="InterPro" id="IPR017871">
    <property type="entry name" value="ABC_transporter-like_CS"/>
</dbReference>
<comment type="similarity">
    <text evidence="2">Belongs to the ABC transporter superfamily.</text>
</comment>
<feature type="domain" description="ABC transporter" evidence="6">
    <location>
        <begin position="4"/>
        <end position="252"/>
    </location>
</feature>
<dbReference type="Pfam" id="PF08402">
    <property type="entry name" value="TOBE_2"/>
    <property type="match status" value="1"/>
</dbReference>
<dbReference type="GO" id="GO:0008643">
    <property type="term" value="P:carbohydrate transport"/>
    <property type="evidence" value="ECO:0007669"/>
    <property type="project" value="InterPro"/>
</dbReference>
<dbReference type="PROSITE" id="PS00211">
    <property type="entry name" value="ABC_TRANSPORTER_1"/>
    <property type="match status" value="1"/>
</dbReference>
<dbReference type="PROSITE" id="PS50893">
    <property type="entry name" value="ABC_TRANSPORTER_2"/>
    <property type="match status" value="1"/>
</dbReference>
<dbReference type="Proteomes" id="UP000298781">
    <property type="component" value="Chromosome"/>
</dbReference>
<dbReference type="GO" id="GO:0005524">
    <property type="term" value="F:ATP binding"/>
    <property type="evidence" value="ECO:0007669"/>
    <property type="project" value="UniProtKB-KW"/>
</dbReference>
<evidence type="ECO:0000259" key="6">
    <source>
        <dbReference type="PROSITE" id="PS50893"/>
    </source>
</evidence>
<dbReference type="SMART" id="SM00382">
    <property type="entry name" value="AAA"/>
    <property type="match status" value="1"/>
</dbReference>
<dbReference type="Gene3D" id="2.40.50.100">
    <property type="match status" value="1"/>
</dbReference>
<dbReference type="OrthoDB" id="9802264at2"/>
<name>A0A4D7AW32_9HYPH</name>
<dbReference type="InterPro" id="IPR003593">
    <property type="entry name" value="AAA+_ATPase"/>
</dbReference>
<dbReference type="InterPro" id="IPR012340">
    <property type="entry name" value="NA-bd_OB-fold"/>
</dbReference>
<evidence type="ECO:0000256" key="3">
    <source>
        <dbReference type="ARBA" id="ARBA00022448"/>
    </source>
</evidence>
<evidence type="ECO:0000256" key="5">
    <source>
        <dbReference type="ARBA" id="ARBA00022840"/>
    </source>
</evidence>
<dbReference type="GO" id="GO:0055052">
    <property type="term" value="C:ATP-binding cassette (ABC) transporter complex, substrate-binding subunit-containing"/>
    <property type="evidence" value="ECO:0007669"/>
    <property type="project" value="TreeGrafter"/>
</dbReference>